<evidence type="ECO:0000313" key="2">
    <source>
        <dbReference type="EMBL" id="KAJ3046429.1"/>
    </source>
</evidence>
<evidence type="ECO:0000256" key="1">
    <source>
        <dbReference type="SAM" id="MobiDB-lite"/>
    </source>
</evidence>
<accession>A0AAD5S512</accession>
<organism evidence="2 3">
    <name type="scientific">Rhizophlyctis rosea</name>
    <dbReference type="NCBI Taxonomy" id="64517"/>
    <lineage>
        <taxon>Eukaryota</taxon>
        <taxon>Fungi</taxon>
        <taxon>Fungi incertae sedis</taxon>
        <taxon>Chytridiomycota</taxon>
        <taxon>Chytridiomycota incertae sedis</taxon>
        <taxon>Chytridiomycetes</taxon>
        <taxon>Rhizophlyctidales</taxon>
        <taxon>Rhizophlyctidaceae</taxon>
        <taxon>Rhizophlyctis</taxon>
    </lineage>
</organism>
<dbReference type="Proteomes" id="UP001212841">
    <property type="component" value="Unassembled WGS sequence"/>
</dbReference>
<evidence type="ECO:0000313" key="3">
    <source>
        <dbReference type="Proteomes" id="UP001212841"/>
    </source>
</evidence>
<feature type="region of interest" description="Disordered" evidence="1">
    <location>
        <begin position="220"/>
        <end position="254"/>
    </location>
</feature>
<proteinExistence type="predicted"/>
<dbReference type="EMBL" id="JADGJD010001169">
    <property type="protein sequence ID" value="KAJ3046429.1"/>
    <property type="molecule type" value="Genomic_DNA"/>
</dbReference>
<reference evidence="2" key="1">
    <citation type="submission" date="2020-05" db="EMBL/GenBank/DDBJ databases">
        <title>Phylogenomic resolution of chytrid fungi.</title>
        <authorList>
            <person name="Stajich J.E."/>
            <person name="Amses K."/>
            <person name="Simmons R."/>
            <person name="Seto K."/>
            <person name="Myers J."/>
            <person name="Bonds A."/>
            <person name="Quandt C.A."/>
            <person name="Barry K."/>
            <person name="Liu P."/>
            <person name="Grigoriev I."/>
            <person name="Longcore J.E."/>
            <person name="James T.Y."/>
        </authorList>
    </citation>
    <scope>NUCLEOTIDE SEQUENCE</scope>
    <source>
        <strain evidence="2">JEL0318</strain>
    </source>
</reference>
<keyword evidence="3" id="KW-1185">Reference proteome</keyword>
<sequence length="254" mass="29233">MHRPLDPPAAEAAAMEIAPQYPIIDNDLAEVLASPVATSENSNSSSDEMVDVGSSYEELVRANDEYSKLFNKFTCYAPPTNTIPDLSAFSLSPPSQSSSSFTVNPETNPVLFNLFNQIQETGLPSTLIPPPHMPPSTPLDYESQILDDFFNSQTEEIGDQPSKSLLEIDGTVVRAEMFLLTRRALSRRRLEQKKRQRDLNNPFKRVRRYRHSIMIIRRKKMRKHKHKKRIKKFRYSNKNKERRKRSGAQRKKQE</sequence>
<comment type="caution">
    <text evidence="2">The sequence shown here is derived from an EMBL/GenBank/DDBJ whole genome shotgun (WGS) entry which is preliminary data.</text>
</comment>
<gene>
    <name evidence="2" type="ORF">HK097_000862</name>
</gene>
<name>A0AAD5S512_9FUNG</name>
<dbReference type="AlphaFoldDB" id="A0AAD5S512"/>
<protein>
    <submittedName>
        <fullName evidence="2">Uncharacterized protein</fullName>
    </submittedName>
</protein>